<sequence length="284" mass="28660">MPILFIGAVMLVVGIVVVALSARRGDDSGTSIERSAGRHLRATRLVALVCGVAAFAGSVTFGGSLGRGLVVAPALAGAVATVVMAVGEMSAPREGALERSASLARRNPSDFVSRAAATTMLVTLGALVGLLVLAGLTASADYMGRDGRAVEWATALGGEGRSPWPGAYYGVPLGVSLLVLCVGLLVGLRAAAARPQLNADHAEAVSDDALRHRSARSLQCIALLALGLSLAGVALLVTGGTRTTQPGAPTWVSVAHWCGVAGLLIALVACLVGVRTQLARAATR</sequence>
<feature type="transmembrane region" description="Helical" evidence="1">
    <location>
        <begin position="167"/>
        <end position="188"/>
    </location>
</feature>
<feature type="transmembrane region" description="Helical" evidence="1">
    <location>
        <begin position="251"/>
        <end position="274"/>
    </location>
</feature>
<comment type="caution">
    <text evidence="2">The sequence shown here is derived from an EMBL/GenBank/DDBJ whole genome shotgun (WGS) entry which is preliminary data.</text>
</comment>
<dbReference type="AlphaFoldDB" id="A0A417Z247"/>
<evidence type="ECO:0000313" key="2">
    <source>
        <dbReference type="EMBL" id="RHW44510.1"/>
    </source>
</evidence>
<feature type="transmembrane region" description="Helical" evidence="1">
    <location>
        <begin position="69"/>
        <end position="91"/>
    </location>
</feature>
<organism evidence="2 3">
    <name type="scientific">Dermacoccus abyssi</name>
    <dbReference type="NCBI Taxonomy" id="322596"/>
    <lineage>
        <taxon>Bacteria</taxon>
        <taxon>Bacillati</taxon>
        <taxon>Actinomycetota</taxon>
        <taxon>Actinomycetes</taxon>
        <taxon>Micrococcales</taxon>
        <taxon>Dermacoccaceae</taxon>
        <taxon>Dermacoccus</taxon>
    </lineage>
</organism>
<feature type="transmembrane region" description="Helical" evidence="1">
    <location>
        <begin position="6"/>
        <end position="22"/>
    </location>
</feature>
<keyword evidence="1" id="KW-0472">Membrane</keyword>
<name>A0A417Z247_9MICO</name>
<keyword evidence="1" id="KW-0812">Transmembrane</keyword>
<feature type="transmembrane region" description="Helical" evidence="1">
    <location>
        <begin position="42"/>
        <end position="63"/>
    </location>
</feature>
<evidence type="ECO:0000256" key="1">
    <source>
        <dbReference type="SAM" id="Phobius"/>
    </source>
</evidence>
<accession>A0A417Z247</accession>
<proteinExistence type="predicted"/>
<evidence type="ECO:0000313" key="3">
    <source>
        <dbReference type="Proteomes" id="UP000285376"/>
    </source>
</evidence>
<protein>
    <submittedName>
        <fullName evidence="2">Uncharacterized protein</fullName>
    </submittedName>
</protein>
<feature type="transmembrane region" description="Helical" evidence="1">
    <location>
        <begin position="220"/>
        <end position="239"/>
    </location>
</feature>
<dbReference type="EMBL" id="QWLM01000016">
    <property type="protein sequence ID" value="RHW44510.1"/>
    <property type="molecule type" value="Genomic_DNA"/>
</dbReference>
<gene>
    <name evidence="2" type="ORF">D1832_12375</name>
</gene>
<feature type="transmembrane region" description="Helical" evidence="1">
    <location>
        <begin position="111"/>
        <end position="136"/>
    </location>
</feature>
<reference evidence="2 3" key="1">
    <citation type="submission" date="2018-08" db="EMBL/GenBank/DDBJ databases">
        <title>Whole genome sequence analysis of Dermacoccus abyssi bacteria isolated from Deep Mariana trench Micromonospora spp reveals genes involved in the environmental adaptation and production of secondary metabolites.</title>
        <authorList>
            <person name="Abdel-Mageed W.M."/>
            <person name="Lehri B."/>
            <person name="Nouioui I."/>
            <person name="Goodfellow I."/>
            <person name="Jaspars M."/>
            <person name="Karlyshev A."/>
        </authorList>
    </citation>
    <scope>NUCLEOTIDE SEQUENCE [LARGE SCALE GENOMIC DNA]</scope>
    <source>
        <strain evidence="2 3">MT1.1</strain>
    </source>
</reference>
<dbReference type="RefSeq" id="WP_118914407.1">
    <property type="nucleotide sequence ID" value="NZ_CBCRVH010000016.1"/>
</dbReference>
<dbReference type="Proteomes" id="UP000285376">
    <property type="component" value="Unassembled WGS sequence"/>
</dbReference>
<keyword evidence="1" id="KW-1133">Transmembrane helix</keyword>